<dbReference type="PROSITE" id="PS00233">
    <property type="entry name" value="CHIT_BIND_RR_1"/>
    <property type="match status" value="1"/>
</dbReference>
<name>E9GHK9_DAPPU</name>
<dbReference type="InterPro" id="IPR000618">
    <property type="entry name" value="Insect_cuticle"/>
</dbReference>
<evidence type="ECO:0000256" key="4">
    <source>
        <dbReference type="SAM" id="SignalP"/>
    </source>
</evidence>
<dbReference type="InterPro" id="IPR050468">
    <property type="entry name" value="Cuticle_Struct_Prot"/>
</dbReference>
<evidence type="ECO:0008006" key="7">
    <source>
        <dbReference type="Google" id="ProtNLM"/>
    </source>
</evidence>
<dbReference type="Proteomes" id="UP000000305">
    <property type="component" value="Unassembled WGS sequence"/>
</dbReference>
<feature type="chain" id="PRO_5003237031" description="Cuticle protein 6" evidence="4">
    <location>
        <begin position="20"/>
        <end position="556"/>
    </location>
</feature>
<dbReference type="Pfam" id="PF00379">
    <property type="entry name" value="Chitin_bind_4"/>
    <property type="match status" value="1"/>
</dbReference>
<gene>
    <name evidence="5" type="ORF">DAPPUDRAFT_303722</name>
</gene>
<sequence>MGVCKVILLAMLMACLVAGVPLPSENPASAQQDPVQAREDPDLTVHRLDADEAIPAAEIAADIAAQSEIFSGDNVAAVDRNVPTSVRQFGVAVPELKLSHFQRFDDEGRYSFGYAYPEQVRMESRSEDGVVTGSYFYTDPNGVHNQVQYLADGDGFRVAANNLPVFYPGEQPKDTPEVEEAKRKHLETWAAIAKQNNKAQIAKEEAIRRVEAATTTVEDNREAVITDALEADEVESAMEQFRPNSASKIEQDSALEKQPSIKPLDPDVTIDEEKQAVITEQDEDINAGIFDSDAEPIRLLAQVYAKHVQDNAVPPQVIERPAGFHPQNLLLPVRFDLFSRDEGTDGRDAVEITNPEFIDLRAFFTNRIRNQMPQIVLRAEEKMVKPSKFDDNITEDLHTSVEPNPAELDFDGEFVEPNELYNYYFNIANGGDEQTSPLVAIPLNRETLEKLPESLQLALNGMGAIDGHHNAQSMPSQQVRLNQQLLNQQRFASNFYNYQQPYYSPYSSFYSPYYHYRQTAAQYNPYSNYHMSPYRRMPSVRPYSPNPYHYNPYYSY</sequence>
<evidence type="ECO:0000256" key="2">
    <source>
        <dbReference type="PROSITE-ProRule" id="PRU00497"/>
    </source>
</evidence>
<dbReference type="eggNOG" id="ENOG502RYTI">
    <property type="taxonomic scope" value="Eukaryota"/>
</dbReference>
<dbReference type="AlphaFoldDB" id="E9GHK9"/>
<dbReference type="GO" id="GO:0062129">
    <property type="term" value="C:chitin-based extracellular matrix"/>
    <property type="evidence" value="ECO:0000318"/>
    <property type="project" value="GO_Central"/>
</dbReference>
<keyword evidence="6" id="KW-1185">Reference proteome</keyword>
<dbReference type="KEGG" id="dpx:DAPPUDRAFT_303722"/>
<dbReference type="OrthoDB" id="6515429at2759"/>
<accession>E9GHK9</accession>
<keyword evidence="4" id="KW-0732">Signal</keyword>
<dbReference type="EMBL" id="GL732545">
    <property type="protein sequence ID" value="EFX80859.1"/>
    <property type="molecule type" value="Genomic_DNA"/>
</dbReference>
<feature type="signal peptide" evidence="4">
    <location>
        <begin position="1"/>
        <end position="19"/>
    </location>
</feature>
<dbReference type="InterPro" id="IPR031311">
    <property type="entry name" value="CHIT_BIND_RR_consensus"/>
</dbReference>
<dbReference type="PANTHER" id="PTHR10380:SF196">
    <property type="entry name" value="CUTICULAR PROTEIN 72EA"/>
    <property type="match status" value="1"/>
</dbReference>
<dbReference type="PROSITE" id="PS51155">
    <property type="entry name" value="CHIT_BIND_RR_2"/>
    <property type="match status" value="1"/>
</dbReference>
<proteinExistence type="predicted"/>
<reference evidence="5 6" key="1">
    <citation type="journal article" date="2011" name="Science">
        <title>The ecoresponsive genome of Daphnia pulex.</title>
        <authorList>
            <person name="Colbourne J.K."/>
            <person name="Pfrender M.E."/>
            <person name="Gilbert D."/>
            <person name="Thomas W.K."/>
            <person name="Tucker A."/>
            <person name="Oakley T.H."/>
            <person name="Tokishita S."/>
            <person name="Aerts A."/>
            <person name="Arnold G.J."/>
            <person name="Basu M.K."/>
            <person name="Bauer D.J."/>
            <person name="Caceres C.E."/>
            <person name="Carmel L."/>
            <person name="Casola C."/>
            <person name="Choi J.H."/>
            <person name="Detter J.C."/>
            <person name="Dong Q."/>
            <person name="Dusheyko S."/>
            <person name="Eads B.D."/>
            <person name="Frohlich T."/>
            <person name="Geiler-Samerotte K.A."/>
            <person name="Gerlach D."/>
            <person name="Hatcher P."/>
            <person name="Jogdeo S."/>
            <person name="Krijgsveld J."/>
            <person name="Kriventseva E.V."/>
            <person name="Kultz D."/>
            <person name="Laforsch C."/>
            <person name="Lindquist E."/>
            <person name="Lopez J."/>
            <person name="Manak J.R."/>
            <person name="Muller J."/>
            <person name="Pangilinan J."/>
            <person name="Patwardhan R.P."/>
            <person name="Pitluck S."/>
            <person name="Pritham E.J."/>
            <person name="Rechtsteiner A."/>
            <person name="Rho M."/>
            <person name="Rogozin I.B."/>
            <person name="Sakarya O."/>
            <person name="Salamov A."/>
            <person name="Schaack S."/>
            <person name="Shapiro H."/>
            <person name="Shiga Y."/>
            <person name="Skalitzky C."/>
            <person name="Smith Z."/>
            <person name="Souvorov A."/>
            <person name="Sung W."/>
            <person name="Tang Z."/>
            <person name="Tsuchiya D."/>
            <person name="Tu H."/>
            <person name="Vos H."/>
            <person name="Wang M."/>
            <person name="Wolf Y.I."/>
            <person name="Yamagata H."/>
            <person name="Yamada T."/>
            <person name="Ye Y."/>
            <person name="Shaw J.R."/>
            <person name="Andrews J."/>
            <person name="Crease T.J."/>
            <person name="Tang H."/>
            <person name="Lucas S.M."/>
            <person name="Robertson H.M."/>
            <person name="Bork P."/>
            <person name="Koonin E.V."/>
            <person name="Zdobnov E.M."/>
            <person name="Grigoriev I.V."/>
            <person name="Lynch M."/>
            <person name="Boore J.L."/>
        </authorList>
    </citation>
    <scope>NUCLEOTIDE SEQUENCE [LARGE SCALE GENOMIC DNA]</scope>
</reference>
<evidence type="ECO:0000256" key="3">
    <source>
        <dbReference type="SAM" id="MobiDB-lite"/>
    </source>
</evidence>
<dbReference type="InParanoid" id="E9GHK9"/>
<evidence type="ECO:0000313" key="6">
    <source>
        <dbReference type="Proteomes" id="UP000000305"/>
    </source>
</evidence>
<evidence type="ECO:0000256" key="1">
    <source>
        <dbReference type="ARBA" id="ARBA00022460"/>
    </source>
</evidence>
<dbReference type="STRING" id="6669.E9GHK9"/>
<protein>
    <recommendedName>
        <fullName evidence="7">Cuticle protein 6</fullName>
    </recommendedName>
</protein>
<organism evidence="5 6">
    <name type="scientific">Daphnia pulex</name>
    <name type="common">Water flea</name>
    <dbReference type="NCBI Taxonomy" id="6669"/>
    <lineage>
        <taxon>Eukaryota</taxon>
        <taxon>Metazoa</taxon>
        <taxon>Ecdysozoa</taxon>
        <taxon>Arthropoda</taxon>
        <taxon>Crustacea</taxon>
        <taxon>Branchiopoda</taxon>
        <taxon>Diplostraca</taxon>
        <taxon>Cladocera</taxon>
        <taxon>Anomopoda</taxon>
        <taxon>Daphniidae</taxon>
        <taxon>Daphnia</taxon>
    </lineage>
</organism>
<keyword evidence="1 2" id="KW-0193">Cuticle</keyword>
<evidence type="ECO:0000313" key="5">
    <source>
        <dbReference type="EMBL" id="EFX80859.1"/>
    </source>
</evidence>
<dbReference type="GO" id="GO:0008010">
    <property type="term" value="F:structural constituent of chitin-based larval cuticle"/>
    <property type="evidence" value="ECO:0000318"/>
    <property type="project" value="GO_Central"/>
</dbReference>
<dbReference type="PANTHER" id="PTHR10380">
    <property type="entry name" value="CUTICLE PROTEIN"/>
    <property type="match status" value="1"/>
</dbReference>
<feature type="region of interest" description="Disordered" evidence="3">
    <location>
        <begin position="242"/>
        <end position="266"/>
    </location>
</feature>
<dbReference type="HOGENOM" id="CLU_490269_0_0_1"/>